<dbReference type="InterPro" id="IPR009057">
    <property type="entry name" value="Homeodomain-like_sf"/>
</dbReference>
<evidence type="ECO:0000256" key="2">
    <source>
        <dbReference type="ARBA" id="ARBA00023125"/>
    </source>
</evidence>
<feature type="DNA-binding region" description="H-T-H motif" evidence="4">
    <location>
        <begin position="36"/>
        <end position="55"/>
    </location>
</feature>
<evidence type="ECO:0000313" key="7">
    <source>
        <dbReference type="Proteomes" id="UP001224661"/>
    </source>
</evidence>
<keyword evidence="1" id="KW-0805">Transcription regulation</keyword>
<accession>A0ABT6RP59</accession>
<evidence type="ECO:0000256" key="1">
    <source>
        <dbReference type="ARBA" id="ARBA00023015"/>
    </source>
</evidence>
<sequence length="190" mass="19893">MPPPPPTAAERGIEVRQRLLRAAVELIGEVGTQSVSTRLLAERAGVRPGLVHYHFASLPALLRQAAMGAMRPLLTEGTAAFTAADSPAEGAELLLRQLDGYTGRDPQSLLAVEVYLSSARDPELRAALSGLVAEFREAIAAALDSAGHPDPAGAAATLAALLDGFVLHKGLSPELTADDVIPTVRHLMQP</sequence>
<dbReference type="EMBL" id="JASCIR010000005">
    <property type="protein sequence ID" value="MDI3386217.1"/>
    <property type="molecule type" value="Genomic_DNA"/>
</dbReference>
<protein>
    <submittedName>
        <fullName evidence="6">TetR/AcrR family transcriptional regulator</fullName>
    </submittedName>
</protein>
<dbReference type="Pfam" id="PF00440">
    <property type="entry name" value="TetR_N"/>
    <property type="match status" value="1"/>
</dbReference>
<dbReference type="PRINTS" id="PR00455">
    <property type="entry name" value="HTHTETR"/>
</dbReference>
<evidence type="ECO:0000256" key="3">
    <source>
        <dbReference type="ARBA" id="ARBA00023163"/>
    </source>
</evidence>
<dbReference type="Gene3D" id="1.10.357.10">
    <property type="entry name" value="Tetracycline Repressor, domain 2"/>
    <property type="match status" value="1"/>
</dbReference>
<comment type="caution">
    <text evidence="6">The sequence shown here is derived from an EMBL/GenBank/DDBJ whole genome shotgun (WGS) entry which is preliminary data.</text>
</comment>
<dbReference type="SUPFAM" id="SSF48498">
    <property type="entry name" value="Tetracyclin repressor-like, C-terminal domain"/>
    <property type="match status" value="1"/>
</dbReference>
<dbReference type="SUPFAM" id="SSF46689">
    <property type="entry name" value="Homeodomain-like"/>
    <property type="match status" value="1"/>
</dbReference>
<dbReference type="PROSITE" id="PS50977">
    <property type="entry name" value="HTH_TETR_2"/>
    <property type="match status" value="1"/>
</dbReference>
<proteinExistence type="predicted"/>
<dbReference type="RefSeq" id="WP_282512025.1">
    <property type="nucleotide sequence ID" value="NZ_JASCIR010000005.1"/>
</dbReference>
<dbReference type="PANTHER" id="PTHR30055:SF234">
    <property type="entry name" value="HTH-TYPE TRANSCRIPTIONAL REGULATOR BETI"/>
    <property type="match status" value="1"/>
</dbReference>
<dbReference type="Proteomes" id="UP001224661">
    <property type="component" value="Unassembled WGS sequence"/>
</dbReference>
<name>A0ABT6RP59_9ACTN</name>
<evidence type="ECO:0000256" key="4">
    <source>
        <dbReference type="PROSITE-ProRule" id="PRU00335"/>
    </source>
</evidence>
<dbReference type="Pfam" id="PF17940">
    <property type="entry name" value="TetR_C_31"/>
    <property type="match status" value="1"/>
</dbReference>
<evidence type="ECO:0000313" key="6">
    <source>
        <dbReference type="EMBL" id="MDI3386217.1"/>
    </source>
</evidence>
<reference evidence="6 7" key="1">
    <citation type="submission" date="2023-05" db="EMBL/GenBank/DDBJ databases">
        <title>Draft genome sequence of Streptomyces sp. B-S-A8 isolated from a cave soil in Thailand.</title>
        <authorList>
            <person name="Chamroensaksri N."/>
            <person name="Muangham S."/>
        </authorList>
    </citation>
    <scope>NUCLEOTIDE SEQUENCE [LARGE SCALE GENOMIC DNA]</scope>
    <source>
        <strain evidence="6 7">B-S-A8</strain>
    </source>
</reference>
<dbReference type="InterPro" id="IPR001647">
    <property type="entry name" value="HTH_TetR"/>
</dbReference>
<feature type="domain" description="HTH tetR-type" evidence="5">
    <location>
        <begin position="13"/>
        <end position="73"/>
    </location>
</feature>
<organism evidence="6 7">
    <name type="scientific">Streptomyces solicavernae</name>
    <dbReference type="NCBI Taxonomy" id="3043614"/>
    <lineage>
        <taxon>Bacteria</taxon>
        <taxon>Bacillati</taxon>
        <taxon>Actinomycetota</taxon>
        <taxon>Actinomycetes</taxon>
        <taxon>Kitasatosporales</taxon>
        <taxon>Streptomycetaceae</taxon>
        <taxon>Streptomyces</taxon>
    </lineage>
</organism>
<dbReference type="InterPro" id="IPR041583">
    <property type="entry name" value="TetR_C_31"/>
</dbReference>
<keyword evidence="7" id="KW-1185">Reference proteome</keyword>
<keyword evidence="3" id="KW-0804">Transcription</keyword>
<keyword evidence="2 4" id="KW-0238">DNA-binding</keyword>
<gene>
    <name evidence="6" type="ORF">QIS99_08315</name>
</gene>
<evidence type="ECO:0000259" key="5">
    <source>
        <dbReference type="PROSITE" id="PS50977"/>
    </source>
</evidence>
<dbReference type="PANTHER" id="PTHR30055">
    <property type="entry name" value="HTH-TYPE TRANSCRIPTIONAL REGULATOR RUTR"/>
    <property type="match status" value="1"/>
</dbReference>
<dbReference type="InterPro" id="IPR050109">
    <property type="entry name" value="HTH-type_TetR-like_transc_reg"/>
</dbReference>
<dbReference type="InterPro" id="IPR036271">
    <property type="entry name" value="Tet_transcr_reg_TetR-rel_C_sf"/>
</dbReference>